<gene>
    <name evidence="1" type="ORF">OM944_01450</name>
</gene>
<dbReference type="EMBL" id="CP110226">
    <property type="protein sequence ID" value="UZD23163.1"/>
    <property type="molecule type" value="Genomic_DNA"/>
</dbReference>
<dbReference type="Gene3D" id="3.90.550.10">
    <property type="entry name" value="Spore Coat Polysaccharide Biosynthesis Protein SpsA, Chain A"/>
    <property type="match status" value="1"/>
</dbReference>
<organism evidence="1 2">
    <name type="scientific">Algoriphagus halophytocola</name>
    <dbReference type="NCBI Taxonomy" id="2991499"/>
    <lineage>
        <taxon>Bacteria</taxon>
        <taxon>Pseudomonadati</taxon>
        <taxon>Bacteroidota</taxon>
        <taxon>Cytophagia</taxon>
        <taxon>Cytophagales</taxon>
        <taxon>Cyclobacteriaceae</taxon>
        <taxon>Algoriphagus</taxon>
    </lineage>
</organism>
<protein>
    <submittedName>
        <fullName evidence="1">TIGR04282 family arsenosugar biosynthesis glycosyltransferase</fullName>
    </submittedName>
</protein>
<dbReference type="InterPro" id="IPR018641">
    <property type="entry name" value="Trfase_1_rSAM/seldom-assoc"/>
</dbReference>
<evidence type="ECO:0000313" key="2">
    <source>
        <dbReference type="Proteomes" id="UP001163156"/>
    </source>
</evidence>
<dbReference type="PANTHER" id="PTHR36529">
    <property type="entry name" value="SLL1095 PROTEIN"/>
    <property type="match status" value="1"/>
</dbReference>
<dbReference type="InterPro" id="IPR029044">
    <property type="entry name" value="Nucleotide-diphossugar_trans"/>
</dbReference>
<dbReference type="NCBIfam" id="TIGR04282">
    <property type="entry name" value="glyco_like_cofC"/>
    <property type="match status" value="1"/>
</dbReference>
<proteinExistence type="predicted"/>
<accession>A0ABY6MHR6</accession>
<dbReference type="RefSeq" id="WP_264809698.1">
    <property type="nucleotide sequence ID" value="NZ_CP110226.1"/>
</dbReference>
<dbReference type="PANTHER" id="PTHR36529:SF1">
    <property type="entry name" value="GLYCOSYLTRANSFERASE"/>
    <property type="match status" value="1"/>
</dbReference>
<dbReference type="SUPFAM" id="SSF53448">
    <property type="entry name" value="Nucleotide-diphospho-sugar transferases"/>
    <property type="match status" value="1"/>
</dbReference>
<reference evidence="1" key="1">
    <citation type="submission" date="2022-10" db="EMBL/GenBank/DDBJ databases">
        <title>Algoriphagus sp. a novel bacteria isolate from halophytes salicornia europaea.</title>
        <authorList>
            <person name="Peng Y."/>
            <person name="Jiang L."/>
            <person name="Lee J."/>
        </authorList>
    </citation>
    <scope>NUCLEOTIDE SEQUENCE</scope>
    <source>
        <strain evidence="1">TR-M5</strain>
    </source>
</reference>
<dbReference type="Proteomes" id="UP001163156">
    <property type="component" value="Chromosome"/>
</dbReference>
<name>A0ABY6MHR6_9BACT</name>
<dbReference type="Pfam" id="PF09837">
    <property type="entry name" value="DUF2064"/>
    <property type="match status" value="1"/>
</dbReference>
<keyword evidence="2" id="KW-1185">Reference proteome</keyword>
<sequence length="205" mass="23386">MNTEALLIFQKNAELGKVKTRLAAGIGEEEALQVYFQLCGFTHSIAQQCEMSKKLYFSNYIEGDSAGYGDEYQFEVQTGQDLGEKMSNAFRETFAQGFERVVIIGTDCPELSPQVINQAFAELRHNDAVIGPAKDGGYYLLGMSRYLPGVFEGIPWSTEQVTKLTTDFLQNNEHPFVLLPVLSDVDYEEDWRRFEQKLRKFKTMY</sequence>
<evidence type="ECO:0000313" key="1">
    <source>
        <dbReference type="EMBL" id="UZD23163.1"/>
    </source>
</evidence>